<protein>
    <recommendedName>
        <fullName evidence="4">DUF1765-domain-containing protein</fullName>
    </recommendedName>
</protein>
<dbReference type="KEGG" id="pic:PICST_64999"/>
<feature type="region of interest" description="Disordered" evidence="1">
    <location>
        <begin position="738"/>
        <end position="836"/>
    </location>
</feature>
<dbReference type="RefSeq" id="XP_001386830.2">
    <property type="nucleotide sequence ID" value="XM_001386793.1"/>
</dbReference>
<dbReference type="OrthoDB" id="296767at2759"/>
<dbReference type="Proteomes" id="UP000002258">
    <property type="component" value="Chromosome 1"/>
</dbReference>
<dbReference type="InParanoid" id="A3GHF7"/>
<accession>A3GHF7</accession>
<dbReference type="HOGENOM" id="CLU_005190_0_0_1"/>
<evidence type="ECO:0000313" key="2">
    <source>
        <dbReference type="EMBL" id="EAZ62807.2"/>
    </source>
</evidence>
<dbReference type="InterPro" id="IPR013887">
    <property type="entry name" value="UPF0592"/>
</dbReference>
<dbReference type="Pfam" id="PF08578">
    <property type="entry name" value="DUF1765"/>
    <property type="match status" value="1"/>
</dbReference>
<sequence length="1034" mass="117466">MSNSHENDKLIKSLLKQYKKLELELNKFNSRKYNHSSTHHSAILKGNILRTSLLPFLRTGCNLHHFFPKSSKIYRSLINVIISILIKWWSSLLGNMTFATPTISLNSANSSSSASGNSPSYSSIPASDKSAYLECISRIITREEWASVDPDFLHDYERLLVATLDYCIDKMSTLKTMSLSNSAFIGKVFAYSFFKLPNVSNALLFLLNVKQIAFEETQKVLDNKRLDPQAASVLFQIFPPHLHYLIKFNGIANLSTKGQKRYMNCTPPPKHPVNGIKDPNGNWVRRWYNIDSNVFNSFFRHYVSIVQSMTAEYCGDGDTSSVLKFSPGFTVIFSHIIHIFQLSITRISKNSANKFQPQNPNISMSGPVGGSSVQLPSKILATPPSPSPGNLSIQSDVYHNSITKIFKTLRDILYSTSLSRTEIDSCSAELVKYVDRSLITIAKETSVYDYDRNGLILMFFSEFISHVNYNNNNDSTIRYLVDWEFWLGCNYMMIKNTDHVQIVLKNFSFLFNVWDMIPQSLSNYVSVSKPRSSSDLPPYFAWLENPGESFKLNFILFLISNETFERFVTHWNPIVRSYYLRLLVWRVIGINNYQSSIMIHITKKIQEKLNRSYDVLHAFTSSNNGLMQLDYRPDNPLVNRKFGILPINVKDDFLATHGDQNPDLLPATQMKSSELRKAHPFEVFDEAIYTCSVVPPSPAANESLSDLSEIEGPKVKSPSSKNSSLVNSIGRLFKILSTDDTNELPKEGSGKPEAEADQPQVKRNGVSFSSLSTSYSSLKSRSSSPSLMSFRSSPTSVSESSNSSVMSDTESVSSVQTLEVRGKNKNGSNLNYNIQPPELSRLPPEITRPIYKFDIIVDHDSMNEKYAIVHHHNNSLTSNRSMSTLVHSQPVVFQTLCFPICPRMPLISIFINSDTYNNKFYINDEEGLLIENFHDEDSIDNDRRSEQEARELFSELSHSRSDSTIKFMNLGKSLNELNLMIDEFKNFLKRRIEIDQFNQDLSMVQNLTEFTYFKKIIPFLSVDGSNEAKLLNAN</sequence>
<organism evidence="2 3">
    <name type="scientific">Scheffersomyces stipitis (strain ATCC 58785 / CBS 6054 / NBRC 10063 / NRRL Y-11545)</name>
    <name type="common">Yeast</name>
    <name type="synonym">Pichia stipitis</name>
    <dbReference type="NCBI Taxonomy" id="322104"/>
    <lineage>
        <taxon>Eukaryota</taxon>
        <taxon>Fungi</taxon>
        <taxon>Dikarya</taxon>
        <taxon>Ascomycota</taxon>
        <taxon>Saccharomycotina</taxon>
        <taxon>Pichiomycetes</taxon>
        <taxon>Debaryomycetaceae</taxon>
        <taxon>Scheffersomyces</taxon>
    </lineage>
</organism>
<feature type="region of interest" description="Disordered" evidence="1">
    <location>
        <begin position="700"/>
        <end position="723"/>
    </location>
</feature>
<comment type="caution">
    <text evidence="2">The sequence shown here is derived from an EMBL/GenBank/DDBJ whole genome shotgun (WGS) entry which is preliminary data.</text>
</comment>
<gene>
    <name evidence="2" type="ORF">PICST_64999</name>
</gene>
<dbReference type="eggNOG" id="ENOG502QPNW">
    <property type="taxonomic scope" value="Eukaryota"/>
</dbReference>
<dbReference type="AlphaFoldDB" id="A3GHF7"/>
<proteinExistence type="predicted"/>
<dbReference type="PANTHER" id="PTHR37988:SF1">
    <property type="entry name" value="UPF0592 MEMBRANE PROTEIN C7D4.03C"/>
    <property type="match status" value="1"/>
</dbReference>
<dbReference type="PANTHER" id="PTHR37988">
    <property type="entry name" value="UPF0592 MEMBRANE PROTEIN C7D4.03C"/>
    <property type="match status" value="1"/>
</dbReference>
<dbReference type="STRING" id="322104.A3GHF7"/>
<feature type="compositionally biased region" description="Basic and acidic residues" evidence="1">
    <location>
        <begin position="743"/>
        <end position="754"/>
    </location>
</feature>
<feature type="compositionally biased region" description="Polar residues" evidence="1">
    <location>
        <begin position="825"/>
        <end position="834"/>
    </location>
</feature>
<dbReference type="GeneID" id="4851706"/>
<feature type="compositionally biased region" description="Low complexity" evidence="1">
    <location>
        <begin position="767"/>
        <end position="815"/>
    </location>
</feature>
<reference evidence="2 3" key="1">
    <citation type="journal article" date="2007" name="Nat. Biotechnol.">
        <title>Genome sequence of the lignocellulose-bioconverting and xylose-fermenting yeast Pichia stipitis.</title>
        <authorList>
            <person name="Jeffries T.W."/>
            <person name="Grigoriev I.V."/>
            <person name="Grimwood J."/>
            <person name="Laplaza J.M."/>
            <person name="Aerts A."/>
            <person name="Salamov A."/>
            <person name="Schmutz J."/>
            <person name="Lindquist E."/>
            <person name="Dehal P."/>
            <person name="Shapiro H."/>
            <person name="Jin Y.S."/>
            <person name="Passoth V."/>
            <person name="Richardson P.M."/>
        </authorList>
    </citation>
    <scope>NUCLEOTIDE SEQUENCE [LARGE SCALE GENOMIC DNA]</scope>
    <source>
        <strain evidence="3">ATCC 58785 / CBS 6054 / NBRC 10063 / NRRL Y-11545</strain>
    </source>
</reference>
<evidence type="ECO:0008006" key="4">
    <source>
        <dbReference type="Google" id="ProtNLM"/>
    </source>
</evidence>
<dbReference type="EMBL" id="AAVQ01000002">
    <property type="protein sequence ID" value="EAZ62807.2"/>
    <property type="molecule type" value="Genomic_DNA"/>
</dbReference>
<keyword evidence="3" id="KW-1185">Reference proteome</keyword>
<evidence type="ECO:0000256" key="1">
    <source>
        <dbReference type="SAM" id="MobiDB-lite"/>
    </source>
</evidence>
<dbReference type="OMA" id="WEFWLGC"/>
<evidence type="ECO:0000313" key="3">
    <source>
        <dbReference type="Proteomes" id="UP000002258"/>
    </source>
</evidence>
<name>A3GHF7_PICST</name>